<comment type="pathway">
    <text evidence="3">Sphingolipid metabolism.</text>
</comment>
<feature type="transmembrane region" description="Helical" evidence="15">
    <location>
        <begin position="135"/>
        <end position="154"/>
    </location>
</feature>
<feature type="region of interest" description="Disordered" evidence="14">
    <location>
        <begin position="348"/>
        <end position="385"/>
    </location>
</feature>
<evidence type="ECO:0000256" key="5">
    <source>
        <dbReference type="ARBA" id="ARBA00022692"/>
    </source>
</evidence>
<evidence type="ECO:0000259" key="16">
    <source>
        <dbReference type="PROSITE" id="PS50071"/>
    </source>
</evidence>
<evidence type="ECO:0000313" key="18">
    <source>
        <dbReference type="EMBL" id="CAG2255655.1"/>
    </source>
</evidence>
<keyword evidence="9 12" id="KW-0472">Membrane</keyword>
<dbReference type="AlphaFoldDB" id="A0A8S3VG11"/>
<feature type="domain" description="TLC" evidence="17">
    <location>
        <begin position="130"/>
        <end position="342"/>
    </location>
</feature>
<dbReference type="SUPFAM" id="SSF46689">
    <property type="entry name" value="Homeodomain-like"/>
    <property type="match status" value="1"/>
</dbReference>
<dbReference type="InterPro" id="IPR009057">
    <property type="entry name" value="Homeodomain-like_sf"/>
</dbReference>
<dbReference type="GO" id="GO:0046513">
    <property type="term" value="P:ceramide biosynthetic process"/>
    <property type="evidence" value="ECO:0007669"/>
    <property type="project" value="InterPro"/>
</dbReference>
<feature type="transmembrane region" description="Helical" evidence="15">
    <location>
        <begin position="310"/>
        <end position="334"/>
    </location>
</feature>
<keyword evidence="8" id="KW-0443">Lipid metabolism</keyword>
<dbReference type="Pfam" id="PF00046">
    <property type="entry name" value="Homeodomain"/>
    <property type="match status" value="1"/>
</dbReference>
<comment type="catalytic activity">
    <reaction evidence="10">
        <text>sphinganine + octadecanoyl-CoA = N-(octadecanoyl)-sphinganine + CoA + H(+)</text>
        <dbReference type="Rhea" id="RHEA:36547"/>
        <dbReference type="ChEBI" id="CHEBI:15378"/>
        <dbReference type="ChEBI" id="CHEBI:57287"/>
        <dbReference type="ChEBI" id="CHEBI:57394"/>
        <dbReference type="ChEBI" id="CHEBI:57817"/>
        <dbReference type="ChEBI" id="CHEBI:67033"/>
    </reaction>
    <physiologicalReaction direction="left-to-right" evidence="10">
        <dbReference type="Rhea" id="RHEA:36548"/>
    </physiologicalReaction>
</comment>
<evidence type="ECO:0000256" key="4">
    <source>
        <dbReference type="ARBA" id="ARBA00022679"/>
    </source>
</evidence>
<dbReference type="PIRSF" id="PIRSF005225">
    <property type="entry name" value="LAG1_LAC1"/>
    <property type="match status" value="1"/>
</dbReference>
<feature type="transmembrane region" description="Helical" evidence="15">
    <location>
        <begin position="37"/>
        <end position="55"/>
    </location>
</feature>
<dbReference type="Proteomes" id="UP000683360">
    <property type="component" value="Unassembled WGS sequence"/>
</dbReference>
<dbReference type="PROSITE" id="PS50922">
    <property type="entry name" value="TLC"/>
    <property type="match status" value="1"/>
</dbReference>
<keyword evidence="4 18" id="KW-0808">Transferase</keyword>
<feature type="transmembrane region" description="Helical" evidence="15">
    <location>
        <begin position="263"/>
        <end position="290"/>
    </location>
</feature>
<dbReference type="SMART" id="SM00724">
    <property type="entry name" value="TLC"/>
    <property type="match status" value="1"/>
</dbReference>
<dbReference type="PANTHER" id="PTHR12560">
    <property type="entry name" value="LONGEVITY ASSURANCE FACTOR 1 LAG1"/>
    <property type="match status" value="1"/>
</dbReference>
<dbReference type="PANTHER" id="PTHR12560:SF0">
    <property type="entry name" value="LD18904P"/>
    <property type="match status" value="1"/>
</dbReference>
<keyword evidence="11 13" id="KW-0238">DNA-binding</keyword>
<dbReference type="GO" id="GO:0005634">
    <property type="term" value="C:nucleus"/>
    <property type="evidence" value="ECO:0007669"/>
    <property type="project" value="UniProtKB-SubCell"/>
</dbReference>
<keyword evidence="11 13" id="KW-0371">Homeobox</keyword>
<evidence type="ECO:0000256" key="7">
    <source>
        <dbReference type="ARBA" id="ARBA00022989"/>
    </source>
</evidence>
<dbReference type="GO" id="GO:0005789">
    <property type="term" value="C:endoplasmic reticulum membrane"/>
    <property type="evidence" value="ECO:0007669"/>
    <property type="project" value="UniProtKB-SubCell"/>
</dbReference>
<evidence type="ECO:0000256" key="9">
    <source>
        <dbReference type="ARBA" id="ARBA00023136"/>
    </source>
</evidence>
<evidence type="ECO:0000256" key="8">
    <source>
        <dbReference type="ARBA" id="ARBA00023098"/>
    </source>
</evidence>
<dbReference type="FunFam" id="1.10.10.60:FF:000020">
    <property type="entry name" value="Ceramide synthase 5"/>
    <property type="match status" value="1"/>
</dbReference>
<dbReference type="Gene3D" id="1.10.10.60">
    <property type="entry name" value="Homeodomain-like"/>
    <property type="match status" value="1"/>
</dbReference>
<evidence type="ECO:0000256" key="3">
    <source>
        <dbReference type="ARBA" id="ARBA00004991"/>
    </source>
</evidence>
<dbReference type="SMART" id="SM00389">
    <property type="entry name" value="HOX"/>
    <property type="match status" value="1"/>
</dbReference>
<evidence type="ECO:0000256" key="11">
    <source>
        <dbReference type="PROSITE-ProRule" id="PRU00108"/>
    </source>
</evidence>
<comment type="subcellular location">
    <subcellularLocation>
        <location evidence="1">Endoplasmic reticulum membrane</location>
        <topology evidence="1">Multi-pass membrane protein</topology>
    </subcellularLocation>
    <subcellularLocation>
        <location evidence="11 13">Nucleus</location>
    </subcellularLocation>
</comment>
<evidence type="ECO:0000256" key="2">
    <source>
        <dbReference type="ARBA" id="ARBA00004760"/>
    </source>
</evidence>
<keyword evidence="11 13" id="KW-0539">Nucleus</keyword>
<accession>A0A8S3VG11</accession>
<name>A0A8S3VG11_MYTED</name>
<keyword evidence="18" id="KW-0012">Acyltransferase</keyword>
<dbReference type="GO" id="GO:0003677">
    <property type="term" value="F:DNA binding"/>
    <property type="evidence" value="ECO:0007669"/>
    <property type="project" value="UniProtKB-UniRule"/>
</dbReference>
<evidence type="ECO:0000256" key="12">
    <source>
        <dbReference type="PROSITE-ProRule" id="PRU00205"/>
    </source>
</evidence>
<protein>
    <submittedName>
        <fullName evidence="18">CERS1_2_3_4</fullName>
        <ecNumber evidence="18">2.3.1.24</ecNumber>
    </submittedName>
</protein>
<reference evidence="18" key="1">
    <citation type="submission" date="2021-03" db="EMBL/GenBank/DDBJ databases">
        <authorList>
            <person name="Bekaert M."/>
        </authorList>
    </citation>
    <scope>NUCLEOTIDE SEQUENCE</scope>
</reference>
<proteinExistence type="predicted"/>
<organism evidence="18 19">
    <name type="scientific">Mytilus edulis</name>
    <name type="common">Blue mussel</name>
    <dbReference type="NCBI Taxonomy" id="6550"/>
    <lineage>
        <taxon>Eukaryota</taxon>
        <taxon>Metazoa</taxon>
        <taxon>Spiralia</taxon>
        <taxon>Lophotrochozoa</taxon>
        <taxon>Mollusca</taxon>
        <taxon>Bivalvia</taxon>
        <taxon>Autobranchia</taxon>
        <taxon>Pteriomorphia</taxon>
        <taxon>Mytilida</taxon>
        <taxon>Mytiloidea</taxon>
        <taxon>Mytilidae</taxon>
        <taxon>Mytilinae</taxon>
        <taxon>Mytilus</taxon>
    </lineage>
</organism>
<keyword evidence="5 12" id="KW-0812">Transmembrane</keyword>
<evidence type="ECO:0000256" key="14">
    <source>
        <dbReference type="SAM" id="MobiDB-lite"/>
    </source>
</evidence>
<evidence type="ECO:0000256" key="15">
    <source>
        <dbReference type="SAM" id="Phobius"/>
    </source>
</evidence>
<dbReference type="EMBL" id="CAJPWZ010003281">
    <property type="protein sequence ID" value="CAG2255655.1"/>
    <property type="molecule type" value="Genomic_DNA"/>
</dbReference>
<evidence type="ECO:0000256" key="6">
    <source>
        <dbReference type="ARBA" id="ARBA00022824"/>
    </source>
</evidence>
<evidence type="ECO:0000256" key="1">
    <source>
        <dbReference type="ARBA" id="ARBA00004477"/>
    </source>
</evidence>
<comment type="caution">
    <text evidence="18">The sequence shown here is derived from an EMBL/GenBank/DDBJ whole genome shotgun (WGS) entry which is preliminary data.</text>
</comment>
<feature type="transmembrane region" description="Helical" evidence="15">
    <location>
        <begin position="179"/>
        <end position="199"/>
    </location>
</feature>
<evidence type="ECO:0000259" key="17">
    <source>
        <dbReference type="PROSITE" id="PS50922"/>
    </source>
</evidence>
<keyword evidence="7 15" id="KW-1133">Transmembrane helix</keyword>
<dbReference type="InterPro" id="IPR001356">
    <property type="entry name" value="HD"/>
</dbReference>
<sequence>MMDWLNGMINRLQPDLFRPEDLQSLPPDEYVPKLSDIVLPSIFLAVLFIIIRHLLDGILIKPIGTYFHVNDTVSKENVPPIPVLEAGYKVSRNPKPDAIMSLAKKSEMTVRQVEIWFRKRKKQDKVTDMKRLEDASWQFIFYFIMSWYGIYVLWDKPWFTKSVHCWTGYPTQQTVSDGIYWYYLLELAFYISSIVTICTDHKRKDFVEMSVHHIVTILLIGLSWNYNAVRVGTLVICIHDPVDYILAFAKMSNYCKYIKVSDLCFVLFAVVWIATRLIIYPYMVLYSVTIELPEYANNSGPHEQYYGNSFVMQLLKVMLGVLQILHIFWSILIARTAATKFTQGQLQDVRSDSENSEQEDESSHKHHTEDTSHMNGHIQRVKKIS</sequence>
<dbReference type="GO" id="GO:0050291">
    <property type="term" value="F:sphingosine N-acyltransferase activity"/>
    <property type="evidence" value="ECO:0007669"/>
    <property type="project" value="UniProtKB-EC"/>
</dbReference>
<dbReference type="InterPro" id="IPR016439">
    <property type="entry name" value="Lag1/Lac1-like"/>
</dbReference>
<feature type="compositionally biased region" description="Basic and acidic residues" evidence="14">
    <location>
        <begin position="361"/>
        <end position="372"/>
    </location>
</feature>
<dbReference type="InterPro" id="IPR006634">
    <property type="entry name" value="TLC-dom"/>
</dbReference>
<dbReference type="CDD" id="cd00086">
    <property type="entry name" value="homeodomain"/>
    <property type="match status" value="1"/>
</dbReference>
<feature type="domain" description="Homeobox" evidence="16">
    <location>
        <begin position="84"/>
        <end position="127"/>
    </location>
</feature>
<dbReference type="Pfam" id="PF03798">
    <property type="entry name" value="TRAM_LAG1_CLN8"/>
    <property type="match status" value="1"/>
</dbReference>
<keyword evidence="19" id="KW-1185">Reference proteome</keyword>
<dbReference type="OrthoDB" id="537032at2759"/>
<evidence type="ECO:0000256" key="13">
    <source>
        <dbReference type="RuleBase" id="RU000682"/>
    </source>
</evidence>
<dbReference type="EC" id="2.3.1.24" evidence="18"/>
<gene>
    <name evidence="18" type="ORF">MEDL_67075</name>
</gene>
<evidence type="ECO:0000256" key="10">
    <source>
        <dbReference type="ARBA" id="ARBA00049036"/>
    </source>
</evidence>
<keyword evidence="6" id="KW-0256">Endoplasmic reticulum</keyword>
<feature type="DNA-binding region" description="Homeobox" evidence="11">
    <location>
        <begin position="86"/>
        <end position="128"/>
    </location>
</feature>
<dbReference type="PROSITE" id="PS50071">
    <property type="entry name" value="HOMEOBOX_2"/>
    <property type="match status" value="1"/>
</dbReference>
<evidence type="ECO:0000313" key="19">
    <source>
        <dbReference type="Proteomes" id="UP000683360"/>
    </source>
</evidence>
<comment type="pathway">
    <text evidence="2">Lipid metabolism; sphingolipid metabolism.</text>
</comment>